<accession>A0A4D6H463</accession>
<dbReference type="GO" id="GO:0005737">
    <property type="term" value="C:cytoplasm"/>
    <property type="evidence" value="ECO:0007669"/>
    <property type="project" value="TreeGrafter"/>
</dbReference>
<dbReference type="GO" id="GO:0016787">
    <property type="term" value="F:hydrolase activity"/>
    <property type="evidence" value="ECO:0007669"/>
    <property type="project" value="InterPro"/>
</dbReference>
<dbReference type="InterPro" id="IPR032465">
    <property type="entry name" value="ACMSD"/>
</dbReference>
<dbReference type="KEGG" id="hlm:DV707_13960"/>
<proteinExistence type="predicted"/>
<gene>
    <name evidence="4" type="ORF">DV707_13960</name>
</gene>
<dbReference type="InterPro" id="IPR032466">
    <property type="entry name" value="Metal_Hydrolase"/>
</dbReference>
<protein>
    <recommendedName>
        <fullName evidence="3">Amidohydrolase-related domain-containing protein</fullName>
    </recommendedName>
</protein>
<feature type="compositionally biased region" description="Basic and acidic residues" evidence="2">
    <location>
        <begin position="7"/>
        <end position="28"/>
    </location>
</feature>
<name>A0A4D6H463_9EURY</name>
<keyword evidence="1" id="KW-0456">Lyase</keyword>
<dbReference type="PANTHER" id="PTHR21240">
    <property type="entry name" value="2-AMINO-3-CARBOXYLMUCONATE-6-SEMIALDEHYDE DECARBOXYLASE"/>
    <property type="match status" value="1"/>
</dbReference>
<evidence type="ECO:0000256" key="1">
    <source>
        <dbReference type="ARBA" id="ARBA00023239"/>
    </source>
</evidence>
<reference evidence="4 5" key="1">
    <citation type="journal article" date="2019" name="Nat. Commun.">
        <title>A new type of DNA phosphorothioation-based antiviral system in archaea.</title>
        <authorList>
            <person name="Xiong L."/>
            <person name="Liu S."/>
            <person name="Chen S."/>
            <person name="Xiao Y."/>
            <person name="Zhu B."/>
            <person name="Gao Y."/>
            <person name="Zhang Y."/>
            <person name="Chen B."/>
            <person name="Luo J."/>
            <person name="Deng Z."/>
            <person name="Chen X."/>
            <person name="Wang L."/>
            <person name="Chen S."/>
        </authorList>
    </citation>
    <scope>NUCLEOTIDE SEQUENCE [LARGE SCALE GENOMIC DNA]</scope>
    <source>
        <strain evidence="4 5">CGMCC 1.10331</strain>
    </source>
</reference>
<dbReference type="GO" id="GO:0019748">
    <property type="term" value="P:secondary metabolic process"/>
    <property type="evidence" value="ECO:0007669"/>
    <property type="project" value="TreeGrafter"/>
</dbReference>
<dbReference type="Proteomes" id="UP000296733">
    <property type="component" value="Chromosome"/>
</dbReference>
<dbReference type="Pfam" id="PF04909">
    <property type="entry name" value="Amidohydro_2"/>
    <property type="match status" value="1"/>
</dbReference>
<dbReference type="AlphaFoldDB" id="A0A4D6H463"/>
<organism evidence="4 5">
    <name type="scientific">Halobellus limi</name>
    <dbReference type="NCBI Taxonomy" id="699433"/>
    <lineage>
        <taxon>Archaea</taxon>
        <taxon>Methanobacteriati</taxon>
        <taxon>Methanobacteriota</taxon>
        <taxon>Stenosarchaea group</taxon>
        <taxon>Halobacteria</taxon>
        <taxon>Halobacteriales</taxon>
        <taxon>Haloferacaceae</taxon>
        <taxon>Halobellus</taxon>
    </lineage>
</organism>
<evidence type="ECO:0000313" key="5">
    <source>
        <dbReference type="Proteomes" id="UP000296733"/>
    </source>
</evidence>
<feature type="domain" description="Amidohydrolase-related" evidence="3">
    <location>
        <begin position="165"/>
        <end position="389"/>
    </location>
</feature>
<evidence type="ECO:0000256" key="2">
    <source>
        <dbReference type="SAM" id="MobiDB-lite"/>
    </source>
</evidence>
<dbReference type="SUPFAM" id="SSF51556">
    <property type="entry name" value="Metallo-dependent hydrolases"/>
    <property type="match status" value="1"/>
</dbReference>
<dbReference type="InterPro" id="IPR006680">
    <property type="entry name" value="Amidohydro-rel"/>
</dbReference>
<evidence type="ECO:0000313" key="4">
    <source>
        <dbReference type="EMBL" id="QCC48673.1"/>
    </source>
</evidence>
<sequence>MISAPTKRTETPRTETERTGTERTETERYTGPNGTIIIVRSLHPGAMKLGRFVVDTHVHGQRHAVRFSQSDEDAEYSRLGELMHTATPADEADDDDAVIVYDNSDRLVYDMDSYGVDMCLLLPAFGMTNEINKQIIDEHPEKFVACAYPVQTKKAAMRGEEEWTAERAAAELDEVLSWDGMVGIGEFMPSDPTLEERLTWRERKERIRPFFDVAAKHDVPIRWHPGAASGYQAGGLREQDKLPDWRDPLNATDILAEYPDVDLVFEHGGIQGHWRYNVERACMVAQQHDNVYLEVGLWWDDILNRPMNDPDIGPDQLLWGTDWGASMIAKSNNSESPMDFPSIRWEQFSSDGVPAHQPDYWGTSLRMLNKYAMDHDVPQDELNKILGGNFCDLYDIEPPHKRLFPEFIEQ</sequence>
<evidence type="ECO:0000259" key="3">
    <source>
        <dbReference type="Pfam" id="PF04909"/>
    </source>
</evidence>
<dbReference type="PANTHER" id="PTHR21240:SF28">
    <property type="entry name" value="ISO-OROTATE DECARBOXYLASE (EUROFUNG)"/>
    <property type="match status" value="1"/>
</dbReference>
<dbReference type="Gene3D" id="3.20.20.140">
    <property type="entry name" value="Metal-dependent hydrolases"/>
    <property type="match status" value="1"/>
</dbReference>
<dbReference type="EMBL" id="CP031311">
    <property type="protein sequence ID" value="QCC48673.1"/>
    <property type="molecule type" value="Genomic_DNA"/>
</dbReference>
<dbReference type="GO" id="GO:0016831">
    <property type="term" value="F:carboxy-lyase activity"/>
    <property type="evidence" value="ECO:0007669"/>
    <property type="project" value="InterPro"/>
</dbReference>
<feature type="region of interest" description="Disordered" evidence="2">
    <location>
        <begin position="1"/>
        <end position="32"/>
    </location>
</feature>